<dbReference type="GO" id="GO:0006082">
    <property type="term" value="P:organic acid metabolic process"/>
    <property type="evidence" value="ECO:0007669"/>
    <property type="project" value="UniProtKB-ARBA"/>
</dbReference>
<dbReference type="FunFam" id="3.40.50.970:FF:000012">
    <property type="entry name" value="Pyruvate:ferredoxin (Flavodoxin) oxidoreductase"/>
    <property type="match status" value="1"/>
</dbReference>
<feature type="domain" description="Pyruvate:ferredoxin oxidoreductase core" evidence="4">
    <location>
        <begin position="266"/>
        <end position="366"/>
    </location>
</feature>
<proteinExistence type="predicted"/>
<dbReference type="Proteomes" id="UP000590964">
    <property type="component" value="Unassembled WGS sequence"/>
</dbReference>
<dbReference type="EMBL" id="DUFJ01000009">
    <property type="protein sequence ID" value="HIH32699.1"/>
    <property type="molecule type" value="Genomic_DNA"/>
</dbReference>
<dbReference type="PANTHER" id="PTHR32154:SF0">
    <property type="entry name" value="PYRUVATE-FLAVODOXIN OXIDOREDUCTASE-RELATED"/>
    <property type="match status" value="1"/>
</dbReference>
<dbReference type="InterPro" id="IPR029061">
    <property type="entry name" value="THDP-binding"/>
</dbReference>
<dbReference type="Pfam" id="PF17147">
    <property type="entry name" value="PFOR_II"/>
    <property type="match status" value="1"/>
</dbReference>
<accession>A0A7J4JUK0</accession>
<dbReference type="PANTHER" id="PTHR32154">
    <property type="entry name" value="PYRUVATE-FLAVODOXIN OXIDOREDUCTASE-RELATED"/>
    <property type="match status" value="1"/>
</dbReference>
<dbReference type="AlphaFoldDB" id="A0A7J4JUK0"/>
<evidence type="ECO:0000313" key="8">
    <source>
        <dbReference type="Proteomes" id="UP000527315"/>
    </source>
</evidence>
<evidence type="ECO:0000259" key="3">
    <source>
        <dbReference type="Pfam" id="PF01855"/>
    </source>
</evidence>
<dbReference type="Proteomes" id="UP000527315">
    <property type="component" value="Unassembled WGS sequence"/>
</dbReference>
<dbReference type="EMBL" id="JAGVWB010000004">
    <property type="protein sequence ID" value="MBS3057863.1"/>
    <property type="molecule type" value="Genomic_DNA"/>
</dbReference>
<dbReference type="Pfam" id="PF01855">
    <property type="entry name" value="POR_N"/>
    <property type="match status" value="1"/>
</dbReference>
<gene>
    <name evidence="5" type="primary">porA</name>
    <name evidence="5" type="ORF">HA222_01790</name>
    <name evidence="6" type="ORF">HA227_00445</name>
    <name evidence="7" type="ORF">J4478_00500</name>
</gene>
<dbReference type="SUPFAM" id="SSF52922">
    <property type="entry name" value="TK C-terminal domain-like"/>
    <property type="match status" value="1"/>
</dbReference>
<reference evidence="7" key="3">
    <citation type="submission" date="2021-05" db="EMBL/GenBank/DDBJ databases">
        <title>Protein family content uncovers lineage relationships and bacterial pathway maintenance mechanisms in DPANN archaea.</title>
        <authorList>
            <person name="Castelle C.J."/>
            <person name="Meheust R."/>
            <person name="Jaffe A.L."/>
            <person name="Seitz K."/>
            <person name="Gong X."/>
            <person name="Baker B.J."/>
            <person name="Banfield J.F."/>
        </authorList>
    </citation>
    <scope>NUCLEOTIDE SEQUENCE</scope>
    <source>
        <strain evidence="7">RIFCSPLOWO2_01_FULL_43_13</strain>
    </source>
</reference>
<dbReference type="SUPFAM" id="SSF52518">
    <property type="entry name" value="Thiamin diphosphate-binding fold (THDP-binding)"/>
    <property type="match status" value="1"/>
</dbReference>
<dbReference type="Proteomes" id="UP000680185">
    <property type="component" value="Unassembled WGS sequence"/>
</dbReference>
<evidence type="ECO:0000313" key="7">
    <source>
        <dbReference type="EMBL" id="MBS3057863.1"/>
    </source>
</evidence>
<evidence type="ECO:0000313" key="6">
    <source>
        <dbReference type="EMBL" id="HIH32699.1"/>
    </source>
</evidence>
<dbReference type="GO" id="GO:0016491">
    <property type="term" value="F:oxidoreductase activity"/>
    <property type="evidence" value="ECO:0007669"/>
    <property type="project" value="UniProtKB-KW"/>
</dbReference>
<dbReference type="InterPro" id="IPR009014">
    <property type="entry name" value="Transketo_C/PFOR_II"/>
</dbReference>
<dbReference type="InterPro" id="IPR002880">
    <property type="entry name" value="Pyrv_Fd/Flavodoxin_OxRdtase_N"/>
</dbReference>
<evidence type="ECO:0000259" key="4">
    <source>
        <dbReference type="Pfam" id="PF17147"/>
    </source>
</evidence>
<reference evidence="7" key="2">
    <citation type="submission" date="2021-03" db="EMBL/GenBank/DDBJ databases">
        <authorList>
            <person name="Jaffe A."/>
        </authorList>
    </citation>
    <scope>NUCLEOTIDE SEQUENCE</scope>
    <source>
        <strain evidence="7">RIFCSPLOWO2_01_FULL_43_13</strain>
    </source>
</reference>
<evidence type="ECO:0000256" key="1">
    <source>
        <dbReference type="ARBA" id="ARBA00011595"/>
    </source>
</evidence>
<protein>
    <submittedName>
        <fullName evidence="5">Pyruvate ferredoxin oxidoreductase</fullName>
    </submittedName>
</protein>
<evidence type="ECO:0000313" key="5">
    <source>
        <dbReference type="EMBL" id="HIH21378.1"/>
    </source>
</evidence>
<evidence type="ECO:0000313" key="9">
    <source>
        <dbReference type="Proteomes" id="UP000590964"/>
    </source>
</evidence>
<dbReference type="InterPro" id="IPR050722">
    <property type="entry name" value="Pyruvate:ferred/Flavod_OxRd"/>
</dbReference>
<keyword evidence="2" id="KW-0560">Oxidoreductase</keyword>
<dbReference type="InterPro" id="IPR033412">
    <property type="entry name" value="PFOR_II"/>
</dbReference>
<dbReference type="EMBL" id="DUFW01000025">
    <property type="protein sequence ID" value="HIH21378.1"/>
    <property type="molecule type" value="Genomic_DNA"/>
</dbReference>
<dbReference type="Gene3D" id="3.40.50.920">
    <property type="match status" value="1"/>
</dbReference>
<dbReference type="GO" id="GO:0006979">
    <property type="term" value="P:response to oxidative stress"/>
    <property type="evidence" value="ECO:0007669"/>
    <property type="project" value="TreeGrafter"/>
</dbReference>
<dbReference type="GO" id="GO:0044272">
    <property type="term" value="P:sulfur compound biosynthetic process"/>
    <property type="evidence" value="ECO:0007669"/>
    <property type="project" value="UniProtKB-ARBA"/>
</dbReference>
<sequence>MKTSKIIKARELADGNTACAHAVKLCRVESVPAFPITPQTELMEKLAQWVSEGKIDLYLNIMESEHSVMSAAVGSEMTNTRTFVSSGSQGLMLMHEVLPITAGTRMPIVMICGSRALSAPIALWPDHNDFFSCRDFGWIMMAAEHNQELLDFIILAYKVAENPKVLLPAMIEMDGFILSETREPVEIPEQEEVDKFLPALKLEARLDVEKPMTLGTPVLENYQFFKEQMQGGMNNALKELEKAFKEWKQLTGRSYDFVERVWMQDARLAIVMIGANATIAKAAVRKMRAEKKKVGMVKLRVLRPWPKESVRKALEKCKKIAVIDQNISLGKSGILYNEVCETLKDEGKIICNYIAGLGGKHLSEQDFEGILQDLEKAKKSEVKWLT</sequence>
<feature type="domain" description="Pyruvate flavodoxin/ferredoxin oxidoreductase pyrimidine binding" evidence="3">
    <location>
        <begin position="22"/>
        <end position="234"/>
    </location>
</feature>
<organism evidence="5 9">
    <name type="scientific">Candidatus Iainarchaeum sp</name>
    <dbReference type="NCBI Taxonomy" id="3101447"/>
    <lineage>
        <taxon>Archaea</taxon>
        <taxon>Candidatus Iainarchaeota</taxon>
        <taxon>Candidatus Iainarchaeia</taxon>
        <taxon>Candidatus Iainarchaeales</taxon>
        <taxon>Candidatus Iainarchaeaceae</taxon>
        <taxon>Candidatus Iainarchaeum</taxon>
    </lineage>
</organism>
<evidence type="ECO:0000256" key="2">
    <source>
        <dbReference type="ARBA" id="ARBA00023002"/>
    </source>
</evidence>
<reference evidence="8 9" key="1">
    <citation type="journal article" date="2020" name="bioRxiv">
        <title>A rank-normalized archaeal taxonomy based on genome phylogeny resolves widespread incomplete and uneven classifications.</title>
        <authorList>
            <person name="Rinke C."/>
            <person name="Chuvochina M."/>
            <person name="Mussig A.J."/>
            <person name="Chaumeil P.-A."/>
            <person name="Waite D.W."/>
            <person name="Whitman W.B."/>
            <person name="Parks D.H."/>
            <person name="Hugenholtz P."/>
        </authorList>
    </citation>
    <scope>NUCLEOTIDE SEQUENCE [LARGE SCALE GENOMIC DNA]</scope>
</reference>
<comment type="subunit">
    <text evidence="1">Heterotetramer of one alpha, one beta, one delta and one gamma chain.</text>
</comment>
<dbReference type="Gene3D" id="3.40.50.970">
    <property type="match status" value="1"/>
</dbReference>
<comment type="caution">
    <text evidence="5">The sequence shown here is derived from an EMBL/GenBank/DDBJ whole genome shotgun (WGS) entry which is preliminary data.</text>
</comment>
<keyword evidence="5" id="KW-0670">Pyruvate</keyword>
<dbReference type="CDD" id="cd07034">
    <property type="entry name" value="TPP_PYR_PFOR_IOR-alpha_like"/>
    <property type="match status" value="1"/>
</dbReference>
<name>A0A7J4JUK0_9ARCH</name>